<keyword evidence="4" id="KW-0963">Cytoplasm</keyword>
<sequence length="225" mass="24591">MLSVFNENQKKLNDFTEDTKGISTGTTLFACEYDGGVVIGADSRTSSGTYVVNRVTDKLTQLTKSIYCCRSGSAADTQAVADMVRYQLDFHRLEMNREPTVLEAAVSCKHFCYNYRDDLVAGIIVAGWDEELGGQIYSIPLGGMLIRQPIVIGGSGSTYTYGYVDHGFRKGMTREECVSFVLKGVALAINRDGSSGGCVRLAIISKDGVERILTKGDEVPVYRFS</sequence>
<dbReference type="AlphaFoldDB" id="A0AA85F8E2"/>
<reference evidence="12" key="1">
    <citation type="submission" date="2022-06" db="EMBL/GenBank/DDBJ databases">
        <authorList>
            <person name="Berger JAMES D."/>
            <person name="Berger JAMES D."/>
        </authorList>
    </citation>
    <scope>NUCLEOTIDE SEQUENCE [LARGE SCALE GENOMIC DNA]</scope>
</reference>
<dbReference type="InterPro" id="IPR023333">
    <property type="entry name" value="Proteasome_suB-type"/>
</dbReference>
<evidence type="ECO:0000256" key="6">
    <source>
        <dbReference type="ARBA" id="ARBA00022698"/>
    </source>
</evidence>
<comment type="catalytic activity">
    <reaction evidence="1">
        <text>Cleavage of peptide bonds with very broad specificity.</text>
        <dbReference type="EC" id="3.4.25.1"/>
    </reaction>
</comment>
<dbReference type="InterPro" id="IPR001353">
    <property type="entry name" value="Proteasome_sua/b"/>
</dbReference>
<evidence type="ECO:0000313" key="12">
    <source>
        <dbReference type="Proteomes" id="UP000050792"/>
    </source>
</evidence>
<evidence type="ECO:0000256" key="4">
    <source>
        <dbReference type="ARBA" id="ARBA00022490"/>
    </source>
</evidence>
<dbReference type="PROSITE" id="PS51476">
    <property type="entry name" value="PROTEASOME_BETA_2"/>
    <property type="match status" value="1"/>
</dbReference>
<keyword evidence="10" id="KW-0539">Nucleus</keyword>
<keyword evidence="9" id="KW-0865">Zymogen</keyword>
<organism evidence="12 13">
    <name type="scientific">Schistosoma rodhaini</name>
    <dbReference type="NCBI Taxonomy" id="6188"/>
    <lineage>
        <taxon>Eukaryota</taxon>
        <taxon>Metazoa</taxon>
        <taxon>Spiralia</taxon>
        <taxon>Lophotrochozoa</taxon>
        <taxon>Platyhelminthes</taxon>
        <taxon>Trematoda</taxon>
        <taxon>Digenea</taxon>
        <taxon>Strigeidida</taxon>
        <taxon>Schistosomatoidea</taxon>
        <taxon>Schistosomatidae</taxon>
        <taxon>Schistosoma</taxon>
    </lineage>
</organism>
<dbReference type="InterPro" id="IPR029055">
    <property type="entry name" value="Ntn_hydrolases_N"/>
</dbReference>
<evidence type="ECO:0000256" key="3">
    <source>
        <dbReference type="ARBA" id="ARBA00012039"/>
    </source>
</evidence>
<dbReference type="CDD" id="cd03762">
    <property type="entry name" value="proteasome_beta_type_6"/>
    <property type="match status" value="1"/>
</dbReference>
<keyword evidence="12" id="KW-1185">Reference proteome</keyword>
<dbReference type="GO" id="GO:0005634">
    <property type="term" value="C:nucleus"/>
    <property type="evidence" value="ECO:0007669"/>
    <property type="project" value="UniProtKB-SubCell"/>
</dbReference>
<evidence type="ECO:0000256" key="5">
    <source>
        <dbReference type="ARBA" id="ARBA00022670"/>
    </source>
</evidence>
<dbReference type="GO" id="GO:0051603">
    <property type="term" value="P:proteolysis involved in protein catabolic process"/>
    <property type="evidence" value="ECO:0007669"/>
    <property type="project" value="InterPro"/>
</dbReference>
<dbReference type="GO" id="GO:0005737">
    <property type="term" value="C:cytoplasm"/>
    <property type="evidence" value="ECO:0007669"/>
    <property type="project" value="TreeGrafter"/>
</dbReference>
<dbReference type="PANTHER" id="PTHR32194">
    <property type="entry name" value="METALLOPROTEASE TLDD"/>
    <property type="match status" value="1"/>
</dbReference>
<dbReference type="GO" id="GO:0019774">
    <property type="term" value="C:proteasome core complex, beta-subunit complex"/>
    <property type="evidence" value="ECO:0007669"/>
    <property type="project" value="UniProtKB-ARBA"/>
</dbReference>
<proteinExistence type="predicted"/>
<dbReference type="GO" id="GO:0004298">
    <property type="term" value="F:threonine-type endopeptidase activity"/>
    <property type="evidence" value="ECO:0007669"/>
    <property type="project" value="UniProtKB-KW"/>
</dbReference>
<comment type="subcellular location">
    <subcellularLocation>
        <location evidence="2">Nucleus</location>
    </subcellularLocation>
</comment>
<dbReference type="WBParaSite" id="SRDH1_38200.1">
    <property type="protein sequence ID" value="SRDH1_38200.1"/>
    <property type="gene ID" value="SRDH1_38200"/>
</dbReference>
<dbReference type="InterPro" id="IPR000243">
    <property type="entry name" value="Pept_T1A_subB"/>
</dbReference>
<accession>A0AA85F8E2</accession>
<keyword evidence="6" id="KW-0888">Threonine protease</keyword>
<evidence type="ECO:0000256" key="9">
    <source>
        <dbReference type="ARBA" id="ARBA00023145"/>
    </source>
</evidence>
<dbReference type="Pfam" id="PF00227">
    <property type="entry name" value="Proteasome"/>
    <property type="match status" value="1"/>
</dbReference>
<keyword evidence="7" id="KW-0378">Hydrolase</keyword>
<evidence type="ECO:0000256" key="2">
    <source>
        <dbReference type="ARBA" id="ARBA00004123"/>
    </source>
</evidence>
<evidence type="ECO:0000256" key="11">
    <source>
        <dbReference type="PIRSR" id="PIRSR600243-1"/>
    </source>
</evidence>
<evidence type="ECO:0000256" key="8">
    <source>
        <dbReference type="ARBA" id="ARBA00022942"/>
    </source>
</evidence>
<evidence type="ECO:0000313" key="13">
    <source>
        <dbReference type="WBParaSite" id="SRDH1_38200.1"/>
    </source>
</evidence>
<dbReference type="Gene3D" id="3.60.20.10">
    <property type="entry name" value="Glutamine Phosphoribosylpyrophosphate, subunit 1, domain 1"/>
    <property type="match status" value="1"/>
</dbReference>
<feature type="active site" description="Nucleophile" evidence="11">
    <location>
        <position position="26"/>
    </location>
</feature>
<dbReference type="EC" id="3.4.25.1" evidence="3"/>
<name>A0AA85F8E2_9TREM</name>
<evidence type="ECO:0000256" key="10">
    <source>
        <dbReference type="ARBA" id="ARBA00023242"/>
    </source>
</evidence>
<reference evidence="13" key="2">
    <citation type="submission" date="2023-11" db="UniProtKB">
        <authorList>
            <consortium name="WormBaseParasite"/>
        </authorList>
    </citation>
    <scope>IDENTIFICATION</scope>
</reference>
<keyword evidence="8" id="KW-0647">Proteasome</keyword>
<protein>
    <recommendedName>
        <fullName evidence="3">proteasome endopeptidase complex</fullName>
        <ecNumber evidence="3">3.4.25.1</ecNumber>
    </recommendedName>
</protein>
<dbReference type="FunFam" id="3.60.20.10:FF:000010">
    <property type="entry name" value="Proteasome subunit beta type-1"/>
    <property type="match status" value="1"/>
</dbReference>
<keyword evidence="5" id="KW-0645">Protease</keyword>
<dbReference type="PRINTS" id="PR00141">
    <property type="entry name" value="PROTEASOME"/>
</dbReference>
<dbReference type="Proteomes" id="UP000050792">
    <property type="component" value="Unassembled WGS sequence"/>
</dbReference>
<dbReference type="PANTHER" id="PTHR32194:SF0">
    <property type="entry name" value="ATP-DEPENDENT PROTEASE SUBUNIT HSLV"/>
    <property type="match status" value="1"/>
</dbReference>
<dbReference type="SUPFAM" id="SSF56235">
    <property type="entry name" value="N-terminal nucleophile aminohydrolases (Ntn hydrolases)"/>
    <property type="match status" value="1"/>
</dbReference>
<evidence type="ECO:0000256" key="7">
    <source>
        <dbReference type="ARBA" id="ARBA00022801"/>
    </source>
</evidence>
<evidence type="ECO:0000256" key="1">
    <source>
        <dbReference type="ARBA" id="ARBA00001198"/>
    </source>
</evidence>